<dbReference type="Proteomes" id="UP000285569">
    <property type="component" value="Unassembled WGS sequence"/>
</dbReference>
<reference evidence="1 2" key="2">
    <citation type="journal article" date="2020" name="Int. J. Syst. Evol. Microbiol.">
        <title>Leptospira yasudae sp. nov. and Leptospira stimsonii sp. nov., two new species of the pathogenic group isolated from environmental sources.</title>
        <authorList>
            <person name="Casanovas-Massana A."/>
            <person name="Hamond C."/>
            <person name="Santos L.A."/>
            <person name="de Oliveira D."/>
            <person name="Hacker K.P."/>
            <person name="Balassiano I."/>
            <person name="Costa F."/>
            <person name="Medeiros M.A."/>
            <person name="Reis M.G."/>
            <person name="Ko A.I."/>
            <person name="Wunder E.A."/>
        </authorList>
    </citation>
    <scope>NUCLEOTIDE SEQUENCE [LARGE SCALE GENOMIC DNA]</scope>
    <source>
        <strain evidence="1 2">B21</strain>
    </source>
</reference>
<gene>
    <name evidence="1" type="ORF">DLM77_10480</name>
</gene>
<comment type="caution">
    <text evidence="1">The sequence shown here is derived from an EMBL/GenBank/DDBJ whole genome shotgun (WGS) entry which is preliminary data.</text>
</comment>
<keyword evidence="2" id="KW-1185">Reference proteome</keyword>
<reference evidence="2" key="1">
    <citation type="submission" date="2018-05" db="EMBL/GenBank/DDBJ databases">
        <title>Leptospira yasudae sp. nov. and Leptospira stimsonii sp. nov., two pathogenic species of the genus Leptospira isolated from environmental sources.</title>
        <authorList>
            <person name="Casanovas-Massana A."/>
            <person name="Hamond C."/>
            <person name="Santos L.A."/>
            <person name="Hacker K.P."/>
            <person name="Balassiano I."/>
            <person name="Medeiros M.A."/>
            <person name="Reis M.G."/>
            <person name="Ko A.I."/>
            <person name="Wunder E.A."/>
        </authorList>
    </citation>
    <scope>NUCLEOTIDE SEQUENCE [LARGE SCALE GENOMIC DNA]</scope>
    <source>
        <strain evidence="2">B21</strain>
    </source>
</reference>
<sequence length="98" mass="10725">MWMVSCMINKLISISGVIYLTLFVSNCVTTEEHFRHHGLNRASFDLECPKEKIQIQVLGEMSGGNGQVGVIGCNKKAIYVAIQGAGWVNNTASNAPKR</sequence>
<accession>A0ABX9M3Z9</accession>
<proteinExistence type="predicted"/>
<name>A0ABX9M3Z9_9LEPT</name>
<protein>
    <recommendedName>
        <fullName evidence="3">TRL-like family protein</fullName>
    </recommendedName>
</protein>
<evidence type="ECO:0000313" key="1">
    <source>
        <dbReference type="EMBL" id="RHX80259.1"/>
    </source>
</evidence>
<organism evidence="1 2">
    <name type="scientific">Leptospira yasudae</name>
    <dbReference type="NCBI Taxonomy" id="2202201"/>
    <lineage>
        <taxon>Bacteria</taxon>
        <taxon>Pseudomonadati</taxon>
        <taxon>Spirochaetota</taxon>
        <taxon>Spirochaetia</taxon>
        <taxon>Leptospirales</taxon>
        <taxon>Leptospiraceae</taxon>
        <taxon>Leptospira</taxon>
    </lineage>
</organism>
<dbReference type="EMBL" id="QHCR01000004">
    <property type="protein sequence ID" value="RHX80259.1"/>
    <property type="molecule type" value="Genomic_DNA"/>
</dbReference>
<evidence type="ECO:0008006" key="3">
    <source>
        <dbReference type="Google" id="ProtNLM"/>
    </source>
</evidence>
<evidence type="ECO:0000313" key="2">
    <source>
        <dbReference type="Proteomes" id="UP000285569"/>
    </source>
</evidence>